<dbReference type="AlphaFoldDB" id="A0A392NI79"/>
<proteinExistence type="predicted"/>
<evidence type="ECO:0000313" key="3">
    <source>
        <dbReference type="Proteomes" id="UP000265520"/>
    </source>
</evidence>
<accession>A0A392NI79</accession>
<dbReference type="Gene3D" id="1.25.40.1050">
    <property type="match status" value="1"/>
</dbReference>
<evidence type="ECO:0000313" key="2">
    <source>
        <dbReference type="EMBL" id="MCH98805.1"/>
    </source>
</evidence>
<dbReference type="PANTHER" id="PTHR12341:SF62">
    <property type="entry name" value="5'-3' EXORIBONUCLEASE 3-LIKE"/>
    <property type="match status" value="1"/>
</dbReference>
<protein>
    <submittedName>
        <fullName evidence="2">5'-3' exoribonuclease</fullName>
    </submittedName>
</protein>
<dbReference type="InterPro" id="IPR041412">
    <property type="entry name" value="Xrn1_helical"/>
</dbReference>
<feature type="domain" description="Xrn1 helical" evidence="1">
    <location>
        <begin position="8"/>
        <end position="140"/>
    </location>
</feature>
<feature type="non-terminal residue" evidence="2">
    <location>
        <position position="1"/>
    </location>
</feature>
<dbReference type="GO" id="GO:0000956">
    <property type="term" value="P:nuclear-transcribed mRNA catabolic process"/>
    <property type="evidence" value="ECO:0007669"/>
    <property type="project" value="TreeGrafter"/>
</dbReference>
<comment type="caution">
    <text evidence="2">The sequence shown here is derived from an EMBL/GenBank/DDBJ whole genome shotgun (WGS) entry which is preliminary data.</text>
</comment>
<dbReference type="EMBL" id="LXQA010038568">
    <property type="protein sequence ID" value="MCH98805.1"/>
    <property type="molecule type" value="Genomic_DNA"/>
</dbReference>
<dbReference type="Pfam" id="PF17846">
    <property type="entry name" value="XRN_M"/>
    <property type="match status" value="1"/>
</dbReference>
<dbReference type="GO" id="GO:0003723">
    <property type="term" value="F:RNA binding"/>
    <property type="evidence" value="ECO:0007669"/>
    <property type="project" value="TreeGrafter"/>
</dbReference>
<dbReference type="InterPro" id="IPR027073">
    <property type="entry name" value="5_3_exoribonuclease"/>
</dbReference>
<keyword evidence="3" id="KW-1185">Reference proteome</keyword>
<evidence type="ECO:0000259" key="1">
    <source>
        <dbReference type="Pfam" id="PF17846"/>
    </source>
</evidence>
<dbReference type="GO" id="GO:0004534">
    <property type="term" value="F:5'-3' RNA exonuclease activity"/>
    <property type="evidence" value="ECO:0007669"/>
    <property type="project" value="TreeGrafter"/>
</dbReference>
<reference evidence="2 3" key="1">
    <citation type="journal article" date="2018" name="Front. Plant Sci.">
        <title>Red Clover (Trifolium pratense) and Zigzag Clover (T. medium) - A Picture of Genomic Similarities and Differences.</title>
        <authorList>
            <person name="Dluhosova J."/>
            <person name="Istvanek J."/>
            <person name="Nedelnik J."/>
            <person name="Repkova J."/>
        </authorList>
    </citation>
    <scope>NUCLEOTIDE SEQUENCE [LARGE SCALE GENOMIC DNA]</scope>
    <source>
        <strain evidence="3">cv. 10/8</strain>
        <tissue evidence="2">Leaf</tissue>
    </source>
</reference>
<sequence length="147" mass="17058">KEKGDLLKSGDFLIDKIKLGNVGFKERYYKDKFSVEGSTNIELKRKEIVQKYTEGLLWVLQYYFSGVASWTWFYPYHYGPFASDLKGMGQVKVNFEKGVPFLPFDQLLSVLPQRSSYALPKAYAQLMLDEQSKIFDLFPQSNLPQTM</sequence>
<dbReference type="GO" id="GO:0005634">
    <property type="term" value="C:nucleus"/>
    <property type="evidence" value="ECO:0007669"/>
    <property type="project" value="TreeGrafter"/>
</dbReference>
<organism evidence="2 3">
    <name type="scientific">Trifolium medium</name>
    <dbReference type="NCBI Taxonomy" id="97028"/>
    <lineage>
        <taxon>Eukaryota</taxon>
        <taxon>Viridiplantae</taxon>
        <taxon>Streptophyta</taxon>
        <taxon>Embryophyta</taxon>
        <taxon>Tracheophyta</taxon>
        <taxon>Spermatophyta</taxon>
        <taxon>Magnoliopsida</taxon>
        <taxon>eudicotyledons</taxon>
        <taxon>Gunneridae</taxon>
        <taxon>Pentapetalae</taxon>
        <taxon>rosids</taxon>
        <taxon>fabids</taxon>
        <taxon>Fabales</taxon>
        <taxon>Fabaceae</taxon>
        <taxon>Papilionoideae</taxon>
        <taxon>50 kb inversion clade</taxon>
        <taxon>NPAAA clade</taxon>
        <taxon>Hologalegina</taxon>
        <taxon>IRL clade</taxon>
        <taxon>Trifolieae</taxon>
        <taxon>Trifolium</taxon>
    </lineage>
</organism>
<dbReference type="Proteomes" id="UP000265520">
    <property type="component" value="Unassembled WGS sequence"/>
</dbReference>
<dbReference type="PANTHER" id="PTHR12341">
    <property type="entry name" value="5'-&gt;3' EXORIBONUCLEASE"/>
    <property type="match status" value="1"/>
</dbReference>
<name>A0A392NI79_9FABA</name>